<dbReference type="InterPro" id="IPR036986">
    <property type="entry name" value="S4_RNA-bd_sf"/>
</dbReference>
<dbReference type="EMBL" id="RRZA01000032">
    <property type="protein sequence ID" value="MBE0458069.1"/>
    <property type="molecule type" value="Genomic_DNA"/>
</dbReference>
<evidence type="ECO:0000256" key="5">
    <source>
        <dbReference type="ARBA" id="ARBA00022917"/>
    </source>
</evidence>
<dbReference type="InterPro" id="IPR002305">
    <property type="entry name" value="aa-tRNA-synth_Ic"/>
</dbReference>
<evidence type="ECO:0000256" key="8">
    <source>
        <dbReference type="HAMAP-Rule" id="MF_02006"/>
    </source>
</evidence>
<evidence type="ECO:0000256" key="4">
    <source>
        <dbReference type="ARBA" id="ARBA00022884"/>
    </source>
</evidence>
<dbReference type="SUPFAM" id="SSF55174">
    <property type="entry name" value="Alpha-L RNA-binding motif"/>
    <property type="match status" value="1"/>
</dbReference>
<dbReference type="CDD" id="cd00165">
    <property type="entry name" value="S4"/>
    <property type="match status" value="1"/>
</dbReference>
<comment type="function">
    <text evidence="8">Catalyzes the attachment of tyrosine to tRNA(Tyr) in a two-step reaction: tyrosine is first activated by ATP to form Tyr-AMP and then transferred to the acceptor end of tRNA(Tyr).</text>
</comment>
<comment type="subcellular location">
    <subcellularLocation>
        <location evidence="8">Cytoplasm</location>
    </subcellularLocation>
</comment>
<evidence type="ECO:0000259" key="10">
    <source>
        <dbReference type="Pfam" id="PF22421"/>
    </source>
</evidence>
<feature type="binding site" evidence="8">
    <location>
        <position position="33"/>
    </location>
    <ligand>
        <name>L-tyrosine</name>
        <dbReference type="ChEBI" id="CHEBI:58315"/>
    </ligand>
</feature>
<dbReference type="InterPro" id="IPR014729">
    <property type="entry name" value="Rossmann-like_a/b/a_fold"/>
</dbReference>
<dbReference type="Proteomes" id="UP000707245">
    <property type="component" value="Unassembled WGS sequence"/>
</dbReference>
<evidence type="ECO:0000256" key="1">
    <source>
        <dbReference type="ARBA" id="ARBA00022598"/>
    </source>
</evidence>
<dbReference type="Pfam" id="PF00579">
    <property type="entry name" value="tRNA-synt_1b"/>
    <property type="match status" value="1"/>
</dbReference>
<organism evidence="11 12">
    <name type="scientific">Pseudoalteromonas prydzensis</name>
    <dbReference type="NCBI Taxonomy" id="182141"/>
    <lineage>
        <taxon>Bacteria</taxon>
        <taxon>Pseudomonadati</taxon>
        <taxon>Pseudomonadota</taxon>
        <taxon>Gammaproteobacteria</taxon>
        <taxon>Alteromonadales</taxon>
        <taxon>Pseudoalteromonadaceae</taxon>
        <taxon>Pseudoalteromonas</taxon>
    </lineage>
</organism>
<keyword evidence="2 8" id="KW-0547">Nucleotide-binding</keyword>
<dbReference type="PANTHER" id="PTHR11766">
    <property type="entry name" value="TYROSYL-TRNA SYNTHETASE"/>
    <property type="match status" value="1"/>
</dbReference>
<dbReference type="PRINTS" id="PR01040">
    <property type="entry name" value="TRNASYNTHTYR"/>
</dbReference>
<feature type="short sequence motif" description="'KMSKS' region" evidence="8">
    <location>
        <begin position="229"/>
        <end position="233"/>
    </location>
</feature>
<evidence type="ECO:0000313" key="12">
    <source>
        <dbReference type="Proteomes" id="UP000707245"/>
    </source>
</evidence>
<comment type="catalytic activity">
    <reaction evidence="7 8">
        <text>tRNA(Tyr) + L-tyrosine + ATP = L-tyrosyl-tRNA(Tyr) + AMP + diphosphate + H(+)</text>
        <dbReference type="Rhea" id="RHEA:10220"/>
        <dbReference type="Rhea" id="RHEA-COMP:9706"/>
        <dbReference type="Rhea" id="RHEA-COMP:9707"/>
        <dbReference type="ChEBI" id="CHEBI:15378"/>
        <dbReference type="ChEBI" id="CHEBI:30616"/>
        <dbReference type="ChEBI" id="CHEBI:33019"/>
        <dbReference type="ChEBI" id="CHEBI:58315"/>
        <dbReference type="ChEBI" id="CHEBI:78442"/>
        <dbReference type="ChEBI" id="CHEBI:78536"/>
        <dbReference type="ChEBI" id="CHEBI:456215"/>
        <dbReference type="EC" id="6.1.1.1"/>
    </reaction>
</comment>
<keyword evidence="6 8" id="KW-0030">Aminoacyl-tRNA synthetase</keyword>
<protein>
    <recommendedName>
        <fullName evidence="8">Tyrosine--tRNA ligase</fullName>
        <ecNumber evidence="8">6.1.1.1</ecNumber>
    </recommendedName>
    <alternativeName>
        <fullName evidence="8">Tyrosyl-tRNA synthetase</fullName>
        <shortName evidence="8">TyrRS</shortName>
    </alternativeName>
</protein>
<keyword evidence="1 8" id="KW-0436">Ligase</keyword>
<dbReference type="InterPro" id="IPR054608">
    <property type="entry name" value="SYY-like_C"/>
</dbReference>
<keyword evidence="3 8" id="KW-0067">ATP-binding</keyword>
<dbReference type="EC" id="6.1.1.1" evidence="8"/>
<evidence type="ECO:0000256" key="3">
    <source>
        <dbReference type="ARBA" id="ARBA00022840"/>
    </source>
</evidence>
<feature type="binding site" evidence="8">
    <location>
        <position position="232"/>
    </location>
    <ligand>
        <name>ATP</name>
        <dbReference type="ChEBI" id="CHEBI:30616"/>
    </ligand>
</feature>
<dbReference type="PROSITE" id="PS00178">
    <property type="entry name" value="AA_TRNA_LIGASE_I"/>
    <property type="match status" value="1"/>
</dbReference>
<dbReference type="SUPFAM" id="SSF52374">
    <property type="entry name" value="Nucleotidylyl transferase"/>
    <property type="match status" value="1"/>
</dbReference>
<reference evidence="11 12" key="1">
    <citation type="submission" date="2020-07" db="EMBL/GenBank/DDBJ databases">
        <title>Halophilic bacteria isolated from french cheeses.</title>
        <authorList>
            <person name="Kothe C.I."/>
            <person name="Farah-Kraiem B."/>
            <person name="Renault P."/>
            <person name="Dridi B."/>
        </authorList>
    </citation>
    <scope>NUCLEOTIDE SEQUENCE [LARGE SCALE GENOMIC DNA]</scope>
    <source>
        <strain evidence="11 12">FME14</strain>
    </source>
</reference>
<evidence type="ECO:0000256" key="9">
    <source>
        <dbReference type="PROSITE-ProRule" id="PRU00182"/>
    </source>
</evidence>
<dbReference type="Pfam" id="PF22421">
    <property type="entry name" value="SYY_C-terminal"/>
    <property type="match status" value="1"/>
</dbReference>
<feature type="binding site" evidence="8">
    <location>
        <position position="169"/>
    </location>
    <ligand>
        <name>L-tyrosine</name>
        <dbReference type="ChEBI" id="CHEBI:58315"/>
    </ligand>
</feature>
<name>A0ABR9FMN9_9GAMM</name>
<dbReference type="Gene3D" id="3.40.50.620">
    <property type="entry name" value="HUPs"/>
    <property type="match status" value="1"/>
</dbReference>
<dbReference type="Gene3D" id="3.10.290.10">
    <property type="entry name" value="RNA-binding S4 domain"/>
    <property type="match status" value="1"/>
</dbReference>
<feature type="short sequence motif" description="'HIGH' region" evidence="8">
    <location>
        <begin position="38"/>
        <end position="47"/>
    </location>
</feature>
<evidence type="ECO:0000313" key="11">
    <source>
        <dbReference type="EMBL" id="MBE0458069.1"/>
    </source>
</evidence>
<keyword evidence="5 8" id="KW-0648">Protein biosynthesis</keyword>
<dbReference type="PANTHER" id="PTHR11766:SF0">
    <property type="entry name" value="TYROSINE--TRNA LIGASE, MITOCHONDRIAL"/>
    <property type="match status" value="1"/>
</dbReference>
<dbReference type="GO" id="GO:0005524">
    <property type="term" value="F:ATP binding"/>
    <property type="evidence" value="ECO:0007669"/>
    <property type="project" value="UniProtKB-KW"/>
</dbReference>
<evidence type="ECO:0000256" key="7">
    <source>
        <dbReference type="ARBA" id="ARBA00048248"/>
    </source>
</evidence>
<evidence type="ECO:0000256" key="6">
    <source>
        <dbReference type="ARBA" id="ARBA00023146"/>
    </source>
</evidence>
<keyword evidence="4 9" id="KW-0694">RNA-binding</keyword>
<dbReference type="NCBIfam" id="TIGR00234">
    <property type="entry name" value="tyrS"/>
    <property type="match status" value="1"/>
</dbReference>
<comment type="caution">
    <text evidence="11">The sequence shown here is derived from an EMBL/GenBank/DDBJ whole genome shotgun (WGS) entry which is preliminary data.</text>
</comment>
<keyword evidence="12" id="KW-1185">Reference proteome</keyword>
<dbReference type="InterPro" id="IPR024107">
    <property type="entry name" value="Tyr-tRNA-ligase_bac_1"/>
</dbReference>
<proteinExistence type="inferred from homology"/>
<dbReference type="InterPro" id="IPR001412">
    <property type="entry name" value="aa-tRNA-synth_I_CS"/>
</dbReference>
<sequence length="417" mass="46974">MMLLNDLQARGLIAQASNLEQLQQILQQPQVLYCGFDPTADSLHIGHLVPLLMLKRFQDAGHQAIALIGGATGLIGDPSFKATERSLNTEQTVSLWVKKLTQQIQQLMHSEDKPLLIANNADWMSSINIIDFFRDVGKHFSINSMINRESVKQRLNRPEQGISFTEFSYGLLQSFDFAQLNRQFNCRLQIGGNDQWGNIISGIDLTRRQNNESVYGLTLPLITKSDGKKFGKTETGTVWLDPTKTSPFTFYQFWLSVDDADVYNFLRYYTFLSCDEIDNIKACDALSKTKPEAQKILAQQITFFVHGKEALASAERISDALFSGCVQTLKLTELMQLELDGIPCIHSAQSNLVELLIEAKFANSKRIARELISNNAISVNGEKVNEAESTAMQLPLFDQYWLIQKGKKHVCLIKKLS</sequence>
<dbReference type="PROSITE" id="PS50889">
    <property type="entry name" value="S4"/>
    <property type="match status" value="1"/>
</dbReference>
<feature type="binding site" evidence="8">
    <location>
        <position position="173"/>
    </location>
    <ligand>
        <name>L-tyrosine</name>
        <dbReference type="ChEBI" id="CHEBI:58315"/>
    </ligand>
</feature>
<dbReference type="GO" id="GO:0004831">
    <property type="term" value="F:tyrosine-tRNA ligase activity"/>
    <property type="evidence" value="ECO:0007669"/>
    <property type="project" value="UniProtKB-EC"/>
</dbReference>
<gene>
    <name evidence="8 11" type="primary">tyrS</name>
    <name evidence="11" type="ORF">EI167_11525</name>
</gene>
<dbReference type="InterPro" id="IPR024088">
    <property type="entry name" value="Tyr-tRNA-ligase_bac-type"/>
</dbReference>
<dbReference type="Gene3D" id="1.10.240.10">
    <property type="entry name" value="Tyrosyl-Transfer RNA Synthetase"/>
    <property type="match status" value="1"/>
</dbReference>
<feature type="domain" description="Tyrosine--tRNA ligase SYY-like C-terminal" evidence="10">
    <location>
        <begin position="338"/>
        <end position="413"/>
    </location>
</feature>
<dbReference type="HAMAP" id="MF_02006">
    <property type="entry name" value="Tyr_tRNA_synth_type1"/>
    <property type="match status" value="1"/>
</dbReference>
<comment type="subunit">
    <text evidence="8">Homodimer.</text>
</comment>
<accession>A0ABR9FMN9</accession>
<keyword evidence="8" id="KW-0963">Cytoplasm</keyword>
<evidence type="ECO:0000256" key="2">
    <source>
        <dbReference type="ARBA" id="ARBA00022741"/>
    </source>
</evidence>
<dbReference type="InterPro" id="IPR002307">
    <property type="entry name" value="Tyr-tRNA-ligase"/>
</dbReference>
<dbReference type="CDD" id="cd00805">
    <property type="entry name" value="TyrRS_core"/>
    <property type="match status" value="1"/>
</dbReference>
<comment type="similarity">
    <text evidence="8">Belongs to the class-I aminoacyl-tRNA synthetase family. TyrS type 1 subfamily.</text>
</comment>